<evidence type="ECO:0000313" key="2">
    <source>
        <dbReference type="EMBL" id="KAK0516459.1"/>
    </source>
</evidence>
<keyword evidence="3" id="KW-1185">Reference proteome</keyword>
<evidence type="ECO:0000313" key="3">
    <source>
        <dbReference type="Proteomes" id="UP001166286"/>
    </source>
</evidence>
<gene>
    <name evidence="2" type="ORF">JMJ35_001062</name>
</gene>
<protein>
    <submittedName>
        <fullName evidence="2">Uncharacterized protein</fullName>
    </submittedName>
</protein>
<feature type="compositionally biased region" description="Polar residues" evidence="1">
    <location>
        <begin position="1"/>
        <end position="11"/>
    </location>
</feature>
<dbReference type="EMBL" id="JAFEKC020000002">
    <property type="protein sequence ID" value="KAK0516459.1"/>
    <property type="molecule type" value="Genomic_DNA"/>
</dbReference>
<sequence>MTQEGSQNPYTPTERADVDRRGGSVRLLAANGPSPHGINPNQSMQRARKWADGKTLTKQNAQGIFEFQVTVASARYDNTNHKWLYKLLDYKQQPIAGETPEVELG</sequence>
<accession>A0AA39RA64</accession>
<name>A0AA39RA64_9LECA</name>
<proteinExistence type="predicted"/>
<comment type="caution">
    <text evidence="2">The sequence shown here is derived from an EMBL/GenBank/DDBJ whole genome shotgun (WGS) entry which is preliminary data.</text>
</comment>
<reference evidence="2" key="1">
    <citation type="submission" date="2023-03" db="EMBL/GenBank/DDBJ databases">
        <title>Complete genome of Cladonia borealis.</title>
        <authorList>
            <person name="Park H."/>
        </authorList>
    </citation>
    <scope>NUCLEOTIDE SEQUENCE</scope>
    <source>
        <strain evidence="2">ANT050790</strain>
    </source>
</reference>
<evidence type="ECO:0000256" key="1">
    <source>
        <dbReference type="SAM" id="MobiDB-lite"/>
    </source>
</evidence>
<feature type="region of interest" description="Disordered" evidence="1">
    <location>
        <begin position="1"/>
        <end position="51"/>
    </location>
</feature>
<dbReference type="Proteomes" id="UP001166286">
    <property type="component" value="Unassembled WGS sequence"/>
</dbReference>
<dbReference type="AlphaFoldDB" id="A0AA39RA64"/>
<organism evidence="2 3">
    <name type="scientific">Cladonia borealis</name>
    <dbReference type="NCBI Taxonomy" id="184061"/>
    <lineage>
        <taxon>Eukaryota</taxon>
        <taxon>Fungi</taxon>
        <taxon>Dikarya</taxon>
        <taxon>Ascomycota</taxon>
        <taxon>Pezizomycotina</taxon>
        <taxon>Lecanoromycetes</taxon>
        <taxon>OSLEUM clade</taxon>
        <taxon>Lecanoromycetidae</taxon>
        <taxon>Lecanorales</taxon>
        <taxon>Lecanorineae</taxon>
        <taxon>Cladoniaceae</taxon>
        <taxon>Cladonia</taxon>
    </lineage>
</organism>